<organism evidence="1 2">
    <name type="scientific">Paraburkholderia unamae</name>
    <dbReference type="NCBI Taxonomy" id="219649"/>
    <lineage>
        <taxon>Bacteria</taxon>
        <taxon>Pseudomonadati</taxon>
        <taxon>Pseudomonadota</taxon>
        <taxon>Betaproteobacteria</taxon>
        <taxon>Burkholderiales</taxon>
        <taxon>Burkholderiaceae</taxon>
        <taxon>Paraburkholderia</taxon>
    </lineage>
</organism>
<gene>
    <name evidence="1" type="ORF">VSR83_39535</name>
</gene>
<dbReference type="Proteomes" id="UP001392318">
    <property type="component" value="Unassembled WGS sequence"/>
</dbReference>
<sequence length="213" mass="24838">MDTPNSQNWKVIEDVAKWLVPGIFSVSGWVVHWRQRRRDLFTARMDRARDNAARLEQYAYDAHDLVEGNNDSRPDAGPFTFNLPPLDDAEPTGDRHRDHSLLNAYRDLQVDIERATRQVNLTDRGDFYGFAALDTFDRRAYRVAARALELATDYRRRVGMRRAPLAPHELNLERYIRDRARVDAGQPTIVRLTSRVRYALARRRLARDGYNMP</sequence>
<evidence type="ECO:0000313" key="2">
    <source>
        <dbReference type="Proteomes" id="UP001392318"/>
    </source>
</evidence>
<evidence type="ECO:0000313" key="1">
    <source>
        <dbReference type="EMBL" id="MEM5406022.1"/>
    </source>
</evidence>
<proteinExistence type="predicted"/>
<accession>A0ACC6RWN0</accession>
<name>A0ACC6RWN0_9BURK</name>
<keyword evidence="2" id="KW-1185">Reference proteome</keyword>
<comment type="caution">
    <text evidence="1">The sequence shown here is derived from an EMBL/GenBank/DDBJ whole genome shotgun (WGS) entry which is preliminary data.</text>
</comment>
<dbReference type="EMBL" id="JAYMRU010000054">
    <property type="protein sequence ID" value="MEM5406022.1"/>
    <property type="molecule type" value="Genomic_DNA"/>
</dbReference>
<protein>
    <submittedName>
        <fullName evidence="1">Uncharacterized protein</fullName>
    </submittedName>
</protein>
<reference evidence="1" key="1">
    <citation type="submission" date="2024-01" db="EMBL/GenBank/DDBJ databases">
        <title>The diversity of rhizobia nodulating Mimosa spp. in eleven states of Brazil covering several biomes is determined by host plant, location, and edaphic factors.</title>
        <authorList>
            <person name="Rouws L."/>
            <person name="Barauna A."/>
            <person name="Beukes C."/>
            <person name="De Faria S.M."/>
            <person name="Gross E."/>
            <person name="Dos Reis Junior F.B."/>
            <person name="Simon M."/>
            <person name="Maluk M."/>
            <person name="Odee D.W."/>
            <person name="Kenicer G."/>
            <person name="Young J.P.W."/>
            <person name="Reis V.M."/>
            <person name="Zilli J."/>
            <person name="James E.K."/>
        </authorList>
    </citation>
    <scope>NUCLEOTIDE SEQUENCE</scope>
    <source>
        <strain evidence="1">JPY452</strain>
    </source>
</reference>